<sequence length="175" mass="18592">MLRPIAFVFFLVLGQAFASSYLNFCDLLTYGYTSEGFVIAAECGDSNVPGCQELNIGRCFANSQGRLVAAGNGTGGFDTSCTGCTLDTSKSNTSTYGTLTCQCLYSAANHTVAITSIKTDNLISFDANLGMLCGTAGGFAIQSVECPQASGRRANHVRERQIRHSLRGFPAWRGV</sequence>
<protein>
    <recommendedName>
        <fullName evidence="2">Cyanovirin-N domain-containing protein</fullName>
    </recommendedName>
</protein>
<dbReference type="Pfam" id="PF08881">
    <property type="entry name" value="CVNH"/>
    <property type="match status" value="1"/>
</dbReference>
<dbReference type="InterPro" id="IPR036673">
    <property type="entry name" value="Cyanovirin-N_sf"/>
</dbReference>
<feature type="domain" description="Cyanovirin-N" evidence="2">
    <location>
        <begin position="34"/>
        <end position="123"/>
    </location>
</feature>
<gene>
    <name evidence="3" type="ORF">PG986_003488</name>
</gene>
<evidence type="ECO:0000313" key="3">
    <source>
        <dbReference type="EMBL" id="KAK7962663.1"/>
    </source>
</evidence>
<dbReference type="Gene3D" id="2.30.60.10">
    <property type="entry name" value="Cyanovirin-N"/>
    <property type="match status" value="1"/>
</dbReference>
<proteinExistence type="predicted"/>
<dbReference type="GeneID" id="92072772"/>
<evidence type="ECO:0000313" key="4">
    <source>
        <dbReference type="Proteomes" id="UP001391051"/>
    </source>
</evidence>
<reference evidence="3 4" key="1">
    <citation type="submission" date="2023-01" db="EMBL/GenBank/DDBJ databases">
        <title>Analysis of 21 Apiospora genomes using comparative genomics revels a genus with tremendous synthesis potential of carbohydrate active enzymes and secondary metabolites.</title>
        <authorList>
            <person name="Sorensen T."/>
        </authorList>
    </citation>
    <scope>NUCLEOTIDE SEQUENCE [LARGE SCALE GENOMIC DNA]</scope>
    <source>
        <strain evidence="3 4">CBS 24483</strain>
    </source>
</reference>
<dbReference type="EMBL" id="JAQQWE010000002">
    <property type="protein sequence ID" value="KAK7962663.1"/>
    <property type="molecule type" value="Genomic_DNA"/>
</dbReference>
<accession>A0ABR1QRU2</accession>
<dbReference type="InterPro" id="IPR011058">
    <property type="entry name" value="Cyanovirin-N"/>
</dbReference>
<evidence type="ECO:0000256" key="1">
    <source>
        <dbReference type="SAM" id="SignalP"/>
    </source>
</evidence>
<feature type="signal peptide" evidence="1">
    <location>
        <begin position="1"/>
        <end position="18"/>
    </location>
</feature>
<keyword evidence="1" id="KW-0732">Signal</keyword>
<keyword evidence="4" id="KW-1185">Reference proteome</keyword>
<name>A0ABR1QRU2_9PEZI</name>
<feature type="chain" id="PRO_5045244914" description="Cyanovirin-N domain-containing protein" evidence="1">
    <location>
        <begin position="19"/>
        <end position="175"/>
    </location>
</feature>
<organism evidence="3 4">
    <name type="scientific">Apiospora aurea</name>
    <dbReference type="NCBI Taxonomy" id="335848"/>
    <lineage>
        <taxon>Eukaryota</taxon>
        <taxon>Fungi</taxon>
        <taxon>Dikarya</taxon>
        <taxon>Ascomycota</taxon>
        <taxon>Pezizomycotina</taxon>
        <taxon>Sordariomycetes</taxon>
        <taxon>Xylariomycetidae</taxon>
        <taxon>Amphisphaeriales</taxon>
        <taxon>Apiosporaceae</taxon>
        <taxon>Apiospora</taxon>
    </lineage>
</organism>
<dbReference type="RefSeq" id="XP_066704774.1">
    <property type="nucleotide sequence ID" value="XM_066839710.1"/>
</dbReference>
<dbReference type="SUPFAM" id="SSF51322">
    <property type="entry name" value="Cyanovirin-N"/>
    <property type="match status" value="1"/>
</dbReference>
<comment type="caution">
    <text evidence="3">The sequence shown here is derived from an EMBL/GenBank/DDBJ whole genome shotgun (WGS) entry which is preliminary data.</text>
</comment>
<evidence type="ECO:0000259" key="2">
    <source>
        <dbReference type="Pfam" id="PF08881"/>
    </source>
</evidence>
<dbReference type="Proteomes" id="UP001391051">
    <property type="component" value="Unassembled WGS sequence"/>
</dbReference>